<comment type="caution">
    <text evidence="5">The sequence shown here is derived from an EMBL/GenBank/DDBJ whole genome shotgun (WGS) entry which is preliminary data.</text>
</comment>
<dbReference type="Pfam" id="PF25602">
    <property type="entry name" value="WDR47_COR"/>
    <property type="match status" value="1"/>
</dbReference>
<feature type="compositionally biased region" description="Low complexity" evidence="2">
    <location>
        <begin position="614"/>
        <end position="626"/>
    </location>
</feature>
<reference evidence="5 6" key="1">
    <citation type="journal article" date="2015" name="Genome Biol.">
        <title>Comparative genomics of Steinernema reveals deeply conserved gene regulatory networks.</title>
        <authorList>
            <person name="Dillman A.R."/>
            <person name="Macchietto M."/>
            <person name="Porter C.F."/>
            <person name="Rogers A."/>
            <person name="Williams B."/>
            <person name="Antoshechkin I."/>
            <person name="Lee M.M."/>
            <person name="Goodwin Z."/>
            <person name="Lu X."/>
            <person name="Lewis E.E."/>
            <person name="Goodrich-Blair H."/>
            <person name="Stock S.P."/>
            <person name="Adams B.J."/>
            <person name="Sternberg P.W."/>
            <person name="Mortazavi A."/>
        </authorList>
    </citation>
    <scope>NUCLEOTIDE SEQUENCE [LARGE SCALE GENOMIC DNA]</scope>
    <source>
        <strain evidence="5 6">ALL</strain>
    </source>
</reference>
<evidence type="ECO:0000256" key="1">
    <source>
        <dbReference type="PROSITE-ProRule" id="PRU00221"/>
    </source>
</evidence>
<gene>
    <name evidence="5" type="ORF">L596_007374</name>
</gene>
<dbReference type="PANTHER" id="PTHR19863:SF5">
    <property type="entry name" value="WD REPEAT-CONTAINING PROTEIN 47"/>
    <property type="match status" value="1"/>
</dbReference>
<dbReference type="CDD" id="cd00200">
    <property type="entry name" value="WD40"/>
    <property type="match status" value="1"/>
</dbReference>
<feature type="region of interest" description="Disordered" evidence="2">
    <location>
        <begin position="431"/>
        <end position="518"/>
    </location>
</feature>
<dbReference type="OrthoDB" id="187712at2759"/>
<dbReference type="PROSITE" id="PS50082">
    <property type="entry name" value="WD_REPEATS_2"/>
    <property type="match status" value="5"/>
</dbReference>
<dbReference type="STRING" id="34508.A0A4V6A5Z3"/>
<evidence type="ECO:0000259" key="4">
    <source>
        <dbReference type="PROSITE" id="PS50897"/>
    </source>
</evidence>
<feature type="domain" description="CTLH" evidence="4">
    <location>
        <begin position="95"/>
        <end position="152"/>
    </location>
</feature>
<dbReference type="SMART" id="SM00668">
    <property type="entry name" value="CTLH"/>
    <property type="match status" value="1"/>
</dbReference>
<dbReference type="InterPro" id="IPR006594">
    <property type="entry name" value="LisH"/>
</dbReference>
<reference evidence="5 6" key="2">
    <citation type="journal article" date="2019" name="G3 (Bethesda)">
        <title>Hybrid Assembly of the Genome of the Entomopathogenic Nematode Steinernema carpocapsae Identifies the X-Chromosome.</title>
        <authorList>
            <person name="Serra L."/>
            <person name="Macchietto M."/>
            <person name="Macias-Munoz A."/>
            <person name="McGill C.J."/>
            <person name="Rodriguez I.M."/>
            <person name="Rodriguez B."/>
            <person name="Murad R."/>
            <person name="Mortazavi A."/>
        </authorList>
    </citation>
    <scope>NUCLEOTIDE SEQUENCE [LARGE SCALE GENOMIC DNA]</scope>
    <source>
        <strain evidence="5 6">ALL</strain>
    </source>
</reference>
<dbReference type="EMBL" id="AZBU02000002">
    <property type="protein sequence ID" value="TKR92795.1"/>
    <property type="molecule type" value="Genomic_DNA"/>
</dbReference>
<organism evidence="5 6">
    <name type="scientific">Steinernema carpocapsae</name>
    <name type="common">Entomopathogenic nematode</name>
    <dbReference type="NCBI Taxonomy" id="34508"/>
    <lineage>
        <taxon>Eukaryota</taxon>
        <taxon>Metazoa</taxon>
        <taxon>Ecdysozoa</taxon>
        <taxon>Nematoda</taxon>
        <taxon>Chromadorea</taxon>
        <taxon>Rhabditida</taxon>
        <taxon>Tylenchina</taxon>
        <taxon>Panagrolaimomorpha</taxon>
        <taxon>Strongyloidoidea</taxon>
        <taxon>Steinernematidae</taxon>
        <taxon>Steinernema</taxon>
    </lineage>
</organism>
<dbReference type="AlphaFoldDB" id="A0A4V6A5Z3"/>
<evidence type="ECO:0000256" key="2">
    <source>
        <dbReference type="SAM" id="MobiDB-lite"/>
    </source>
</evidence>
<feature type="repeat" description="WD" evidence="1">
    <location>
        <begin position="832"/>
        <end position="873"/>
    </location>
</feature>
<keyword evidence="3" id="KW-0732">Signal</keyword>
<evidence type="ECO:0000313" key="6">
    <source>
        <dbReference type="Proteomes" id="UP000298663"/>
    </source>
</evidence>
<dbReference type="SMART" id="SM00320">
    <property type="entry name" value="WD40"/>
    <property type="match status" value="7"/>
</dbReference>
<dbReference type="PANTHER" id="PTHR19863">
    <property type="entry name" value="NEMITIN (NEURONAL ENRICHED MAP INTERACTING PROTEIN) HOMOLOG"/>
    <property type="match status" value="1"/>
</dbReference>
<dbReference type="Pfam" id="PF00400">
    <property type="entry name" value="WD40"/>
    <property type="match status" value="3"/>
</dbReference>
<evidence type="ECO:0000313" key="5">
    <source>
        <dbReference type="EMBL" id="TKR92795.1"/>
    </source>
</evidence>
<feature type="signal peptide" evidence="3">
    <location>
        <begin position="1"/>
        <end position="29"/>
    </location>
</feature>
<sequence length="960" mass="106539">MIPHAYNSDFGDSIARFVVFSLLLLLATCDREREEYASGDDRWSEAGAAEMPSSVALSVSEKDVVKTILEYLENRGFHIAQLALERETGVINGEFSDDVLFLRQLILDGQWDNALDFVQPLAEVADFDLRTFRYHITKYKYFELLCIKQEPGPLHDNDFTVEELVECLKDLEHICPSPEDFRQLCALLTLPKLSDHAEFRHWNPSSARVECFKKIYPMVGPILASISNQRKADSPILHASNDRLLQLACKGIFYEACVDFCQAQALGDKKAIEEGPQFSKVLSTRPKITSADLSLVSWVEVIGKETFVAPFQQKNLDFKMISLRKPKLEAQWAEQILATPIKPGGMFPHALVPNAKLKCAERMSQSFAAFPMSSSYAMGTSISLGLTPRVRPHVMSQSTAAGVGFSIQENPIHEAAMQQSQMIDNLFETSDLTKSSRPGGMHNQAPVTSSHFFPSGPHSFSQSMIQPPSSLPTASRRQLDEMSRRSQPRQTSLPPVPELSTPGGGISTGGDDSSSLANHNMTRSRLFQEFATRQNIRQPGTISNEFVTPPQPAAYRNNYEPLPEEYDPRIMPHQIYQNPPIPPQQFPIVSSQSTSCIPMAHNPSAMPPGQYKRPLSQPPQLSQPQPAASTVSRGMNVQFEAIAKYEDQQAIRAVAFHPSGRFFAIGTNSKQLLICRYPDIRKIPRRNGIPATPEVVLNRPKQHRGSVYCLGFNQTGELLATGSNDKSLRLMAFNAEQCRIGAEMELNMHDGTVRDVIFMEDVLVSGGAGNCGICATDCSTGQTVRNFTGHSAPILGLYTWGGSSFVSCSQDKTIRFWDLRVPNAINIVTPGQKTSNAPVTSVCVDPSGKLLVSGHEDASVMLYDVTGNRIVQQYRPHGDEVRTVRFSNAAYYLLSGSYDKRVVITDMRGDLTAPLMYIPVAEHNDKIIQCRWHPHDFTFLSTSADRSAVLWSLPPSPSFM</sequence>
<feature type="compositionally biased region" description="Low complexity" evidence="2">
    <location>
        <begin position="449"/>
        <end position="463"/>
    </location>
</feature>
<dbReference type="PROSITE" id="PS50896">
    <property type="entry name" value="LISH"/>
    <property type="match status" value="1"/>
</dbReference>
<keyword evidence="1" id="KW-0853">WD repeat</keyword>
<dbReference type="InterPro" id="IPR006595">
    <property type="entry name" value="CTLH_C"/>
</dbReference>
<keyword evidence="6" id="KW-1185">Reference proteome</keyword>
<dbReference type="InterPro" id="IPR015943">
    <property type="entry name" value="WD40/YVTN_repeat-like_dom_sf"/>
</dbReference>
<feature type="repeat" description="WD" evidence="1">
    <location>
        <begin position="787"/>
        <end position="827"/>
    </location>
</feature>
<feature type="repeat" description="WD" evidence="1">
    <location>
        <begin position="874"/>
        <end position="908"/>
    </location>
</feature>
<feature type="repeat" description="WD" evidence="1">
    <location>
        <begin position="920"/>
        <end position="953"/>
    </location>
</feature>
<dbReference type="SUPFAM" id="SSF50978">
    <property type="entry name" value="WD40 repeat-like"/>
    <property type="match status" value="1"/>
</dbReference>
<accession>A0A4V6A5Z3</accession>
<feature type="region of interest" description="Disordered" evidence="2">
    <location>
        <begin position="605"/>
        <end position="632"/>
    </location>
</feature>
<feature type="chain" id="PRO_5020575327" description="CTLH domain-containing protein" evidence="3">
    <location>
        <begin position="30"/>
        <end position="960"/>
    </location>
</feature>
<dbReference type="Pfam" id="PF12894">
    <property type="entry name" value="ANAPC4_WD40"/>
    <property type="match status" value="1"/>
</dbReference>
<dbReference type="Gene3D" id="2.130.10.10">
    <property type="entry name" value="YVTN repeat-like/Quinoprotein amine dehydrogenase"/>
    <property type="match status" value="2"/>
</dbReference>
<feature type="repeat" description="WD" evidence="1">
    <location>
        <begin position="700"/>
        <end position="730"/>
    </location>
</feature>
<dbReference type="InterPro" id="IPR057749">
    <property type="entry name" value="WDR47_COR"/>
</dbReference>
<dbReference type="InterPro" id="IPR040067">
    <property type="entry name" value="WDR47"/>
</dbReference>
<evidence type="ECO:0000256" key="3">
    <source>
        <dbReference type="SAM" id="SignalP"/>
    </source>
</evidence>
<dbReference type="InterPro" id="IPR036322">
    <property type="entry name" value="WD40_repeat_dom_sf"/>
</dbReference>
<dbReference type="InterPro" id="IPR001680">
    <property type="entry name" value="WD40_rpt"/>
</dbReference>
<dbReference type="PROSITE" id="PS50294">
    <property type="entry name" value="WD_REPEATS_REGION"/>
    <property type="match status" value="1"/>
</dbReference>
<name>A0A4V6A5Z3_STECR</name>
<dbReference type="PROSITE" id="PS50897">
    <property type="entry name" value="CTLH"/>
    <property type="match status" value="1"/>
</dbReference>
<proteinExistence type="predicted"/>
<protein>
    <recommendedName>
        <fullName evidence="4">CTLH domain-containing protein</fullName>
    </recommendedName>
</protein>
<dbReference type="InterPro" id="IPR024977">
    <property type="entry name" value="Apc4-like_WD40_dom"/>
</dbReference>
<feature type="compositionally biased region" description="Polar residues" evidence="2">
    <location>
        <begin position="464"/>
        <end position="476"/>
    </location>
</feature>
<dbReference type="Proteomes" id="UP000298663">
    <property type="component" value="Unassembled WGS sequence"/>
</dbReference>